<dbReference type="InterPro" id="IPR038717">
    <property type="entry name" value="Tc1-like_DDE_dom"/>
</dbReference>
<sequence>MPQVLRECAIGMLTVGMSTRAVDCELNVHFCTISHLQRHFREFGSTSNRPHNRRPRVTTPAQDLHIQHLHLQDCLRRATRTAAATIGLHNQRISAQTVRNRLREAHLHARHPHRGLYLTAVRRRNRLEWANAHIRWHLPLWRGILFTDESRVHFIFGILNAQRYRDEILRPIVLPFIHDHHLMLQHDNARPHVARICTQFLEAENIPVLAWPAYSPDMSPIEHVWDALDRHTRQCVPVPANIQQFRTAIEEEWTNIPQATINNLINSMR</sequence>
<accession>A0ABD0PTP3</accession>
<name>A0ABD0PTP3_CIRMR</name>
<reference evidence="3 4" key="1">
    <citation type="submission" date="2024-05" db="EMBL/GenBank/DDBJ databases">
        <title>Genome sequencing and assembly of Indian major carp, Cirrhinus mrigala (Hamilton, 1822).</title>
        <authorList>
            <person name="Mohindra V."/>
            <person name="Chowdhury L.M."/>
            <person name="Lal K."/>
            <person name="Jena J.K."/>
        </authorList>
    </citation>
    <scope>NUCLEOTIDE SEQUENCE [LARGE SCALE GENOMIC DNA]</scope>
    <source>
        <strain evidence="3">CM1030</strain>
        <tissue evidence="3">Blood</tissue>
    </source>
</reference>
<protein>
    <recommendedName>
        <fullName evidence="5">Transposase</fullName>
    </recommendedName>
</protein>
<dbReference type="Gene3D" id="3.30.420.10">
    <property type="entry name" value="Ribonuclease H-like superfamily/Ribonuclease H"/>
    <property type="match status" value="1"/>
</dbReference>
<feature type="non-terminal residue" evidence="3">
    <location>
        <position position="269"/>
    </location>
</feature>
<evidence type="ECO:0000259" key="1">
    <source>
        <dbReference type="Pfam" id="PF01498"/>
    </source>
</evidence>
<dbReference type="InterPro" id="IPR009057">
    <property type="entry name" value="Homeodomain-like_sf"/>
</dbReference>
<dbReference type="Proteomes" id="UP001529510">
    <property type="component" value="Unassembled WGS sequence"/>
</dbReference>
<dbReference type="EMBL" id="JAMKFB020000014">
    <property type="protein sequence ID" value="KAL0176733.1"/>
    <property type="molecule type" value="Genomic_DNA"/>
</dbReference>
<dbReference type="InterPro" id="IPR036397">
    <property type="entry name" value="RNaseH_sf"/>
</dbReference>
<evidence type="ECO:0000313" key="4">
    <source>
        <dbReference type="Proteomes" id="UP001529510"/>
    </source>
</evidence>
<dbReference type="AlphaFoldDB" id="A0ABD0PTP3"/>
<dbReference type="Pfam" id="PF01498">
    <property type="entry name" value="HTH_Tnp_Tc3_2"/>
    <property type="match status" value="1"/>
</dbReference>
<evidence type="ECO:0000259" key="2">
    <source>
        <dbReference type="Pfam" id="PF13358"/>
    </source>
</evidence>
<dbReference type="PANTHER" id="PTHR23022">
    <property type="entry name" value="TRANSPOSABLE ELEMENT-RELATED"/>
    <property type="match status" value="1"/>
</dbReference>
<dbReference type="PANTHER" id="PTHR23022:SF135">
    <property type="entry name" value="SI:DKEY-77F5.3"/>
    <property type="match status" value="1"/>
</dbReference>
<evidence type="ECO:0000313" key="3">
    <source>
        <dbReference type="EMBL" id="KAL0176733.1"/>
    </source>
</evidence>
<comment type="caution">
    <text evidence="3">The sequence shown here is derived from an EMBL/GenBank/DDBJ whole genome shotgun (WGS) entry which is preliminary data.</text>
</comment>
<proteinExistence type="predicted"/>
<keyword evidence="4" id="KW-1185">Reference proteome</keyword>
<dbReference type="InterPro" id="IPR002492">
    <property type="entry name" value="Transposase_Tc1-like"/>
</dbReference>
<feature type="domain" description="Transposase Tc1-like" evidence="1">
    <location>
        <begin position="90"/>
        <end position="134"/>
    </location>
</feature>
<dbReference type="SUPFAM" id="SSF46689">
    <property type="entry name" value="Homeodomain-like"/>
    <property type="match status" value="1"/>
</dbReference>
<feature type="domain" description="Tc1-like transposase DDE" evidence="2">
    <location>
        <begin position="173"/>
        <end position="234"/>
    </location>
</feature>
<dbReference type="InterPro" id="IPR052338">
    <property type="entry name" value="Transposase_5"/>
</dbReference>
<dbReference type="Pfam" id="PF13358">
    <property type="entry name" value="DDE_3"/>
    <property type="match status" value="1"/>
</dbReference>
<organism evidence="3 4">
    <name type="scientific">Cirrhinus mrigala</name>
    <name type="common">Mrigala</name>
    <dbReference type="NCBI Taxonomy" id="683832"/>
    <lineage>
        <taxon>Eukaryota</taxon>
        <taxon>Metazoa</taxon>
        <taxon>Chordata</taxon>
        <taxon>Craniata</taxon>
        <taxon>Vertebrata</taxon>
        <taxon>Euteleostomi</taxon>
        <taxon>Actinopterygii</taxon>
        <taxon>Neopterygii</taxon>
        <taxon>Teleostei</taxon>
        <taxon>Ostariophysi</taxon>
        <taxon>Cypriniformes</taxon>
        <taxon>Cyprinidae</taxon>
        <taxon>Labeoninae</taxon>
        <taxon>Labeonini</taxon>
        <taxon>Cirrhinus</taxon>
    </lineage>
</organism>
<evidence type="ECO:0008006" key="5">
    <source>
        <dbReference type="Google" id="ProtNLM"/>
    </source>
</evidence>
<gene>
    <name evidence="3" type="ORF">M9458_029063</name>
</gene>